<dbReference type="RefSeq" id="WP_126782912.1">
    <property type="nucleotide sequence ID" value="NZ_PIQC01000008.1"/>
</dbReference>
<protein>
    <recommendedName>
        <fullName evidence="2">diguanylate cyclase</fullName>
        <ecNumber evidence="2">2.7.7.65</ecNumber>
    </recommendedName>
</protein>
<dbReference type="GO" id="GO:0052621">
    <property type="term" value="F:diguanylate cyclase activity"/>
    <property type="evidence" value="ECO:0007669"/>
    <property type="project" value="UniProtKB-EC"/>
</dbReference>
<comment type="caution">
    <text evidence="8">The sequence shown here is derived from an EMBL/GenBank/DDBJ whole genome shotgun (WGS) entry which is preliminary data.</text>
</comment>
<feature type="chain" id="PRO_5019248302" description="diguanylate cyclase" evidence="6">
    <location>
        <begin position="32"/>
        <end position="699"/>
    </location>
</feature>
<dbReference type="InterPro" id="IPR000160">
    <property type="entry name" value="GGDEF_dom"/>
</dbReference>
<keyword evidence="5" id="KW-0812">Transmembrane</keyword>
<evidence type="ECO:0000256" key="6">
    <source>
        <dbReference type="SAM" id="SignalP"/>
    </source>
</evidence>
<feature type="signal peptide" evidence="6">
    <location>
        <begin position="1"/>
        <end position="31"/>
    </location>
</feature>
<dbReference type="EMBL" id="PIQC01000008">
    <property type="protein sequence ID" value="RUO67083.1"/>
    <property type="molecule type" value="Genomic_DNA"/>
</dbReference>
<evidence type="ECO:0000313" key="8">
    <source>
        <dbReference type="EMBL" id="RUO67083.1"/>
    </source>
</evidence>
<reference evidence="9" key="1">
    <citation type="journal article" date="2018" name="Front. Microbiol.">
        <title>Genome-Based Analysis Reveals the Taxonomy and Diversity of the Family Idiomarinaceae.</title>
        <authorList>
            <person name="Liu Y."/>
            <person name="Lai Q."/>
            <person name="Shao Z."/>
        </authorList>
    </citation>
    <scope>NUCLEOTIDE SEQUENCE [LARGE SCALE GENOMIC DNA]</scope>
    <source>
        <strain evidence="9">R22</strain>
    </source>
</reference>
<dbReference type="AlphaFoldDB" id="A0A432YUT1"/>
<gene>
    <name evidence="8" type="ORF">CWI78_11290</name>
</gene>
<evidence type="ECO:0000256" key="4">
    <source>
        <dbReference type="SAM" id="Coils"/>
    </source>
</evidence>
<feature type="coiled-coil region" evidence="4">
    <location>
        <begin position="380"/>
        <end position="445"/>
    </location>
</feature>
<keyword evidence="9" id="KW-1185">Reference proteome</keyword>
<feature type="domain" description="GGDEF" evidence="7">
    <location>
        <begin position="521"/>
        <end position="659"/>
    </location>
</feature>
<dbReference type="Gene3D" id="3.30.70.270">
    <property type="match status" value="1"/>
</dbReference>
<dbReference type="CDD" id="cd01949">
    <property type="entry name" value="GGDEF"/>
    <property type="match status" value="1"/>
</dbReference>
<sequence length="699" mass="80429">MSYKNNKWVSDHLTALVLALLLGLGVTAAQAATDNINGVAVDMAMEEQLDDYLSSLGEEDIDSNAILFDVLDSLSQQTPLATRIRAKSYEVFWYYYEGDTELAFEKLDKLLTMTEKSELADVITEARATQVELLQAEGKQGEAFLLINDVEIPLANARNPRVRYYAHNLISRIYADWNRYDDALRHLLLAQEAVNETNNERTPVRKQYLDYSIAIIQSELKNWEGSLKTISNAIENAKEDGLTYDLPDFYLHKSYVEAGLGDREASLDSLRDAYQTAVKDEREYLLPVILNNFGDHYMYEEEWENARSHLREALGLAEAVEDKWMAQTVHFNLGFIDVRQGNTEAGLEEMREAVQFYRDEDIKIEVEGMLGELALAYEFAGQYKKQAETLKQQMELMDELYQNDQQQNLANLQHLYESKDKEQQIELLERQNELKQQLLEINEQRNLIWLLLGIVAIFAAIFILLLYRKARRANLRLKEANNLLADQSRKDPLTGLFNRRALQEEMEERQQHGERREASTHSDGLILLDIDFFKRINDKYGHAGGDEVLREISRRLQKECRVSDKLIRWGGEEFLFLVRNVDSSDLEEMSERILREIAKEPVIYEGKKIFVTTTIGFIQLPFADISEQEMDWEKVLQVADMALYTGKAHGRNRACGVTGLHVEYEQARTVLESDLSAALNKEWISMVTIEGPQLANKSS</sequence>
<evidence type="ECO:0000313" key="9">
    <source>
        <dbReference type="Proteomes" id="UP000288058"/>
    </source>
</evidence>
<dbReference type="NCBIfam" id="TIGR00254">
    <property type="entry name" value="GGDEF"/>
    <property type="match status" value="1"/>
</dbReference>
<evidence type="ECO:0000259" key="7">
    <source>
        <dbReference type="PROSITE" id="PS50887"/>
    </source>
</evidence>
<evidence type="ECO:0000256" key="1">
    <source>
        <dbReference type="ARBA" id="ARBA00001946"/>
    </source>
</evidence>
<evidence type="ECO:0000256" key="5">
    <source>
        <dbReference type="SAM" id="Phobius"/>
    </source>
</evidence>
<dbReference type="Gene3D" id="1.25.40.10">
    <property type="entry name" value="Tetratricopeptide repeat domain"/>
    <property type="match status" value="2"/>
</dbReference>
<dbReference type="Proteomes" id="UP000288058">
    <property type="component" value="Unassembled WGS sequence"/>
</dbReference>
<dbReference type="InterPro" id="IPR011990">
    <property type="entry name" value="TPR-like_helical_dom_sf"/>
</dbReference>
<keyword evidence="5" id="KW-1133">Transmembrane helix</keyword>
<evidence type="ECO:0000256" key="3">
    <source>
        <dbReference type="ARBA" id="ARBA00034247"/>
    </source>
</evidence>
<dbReference type="Pfam" id="PF00990">
    <property type="entry name" value="GGDEF"/>
    <property type="match status" value="1"/>
</dbReference>
<comment type="catalytic activity">
    <reaction evidence="3">
        <text>2 GTP = 3',3'-c-di-GMP + 2 diphosphate</text>
        <dbReference type="Rhea" id="RHEA:24898"/>
        <dbReference type="ChEBI" id="CHEBI:33019"/>
        <dbReference type="ChEBI" id="CHEBI:37565"/>
        <dbReference type="ChEBI" id="CHEBI:58805"/>
        <dbReference type="EC" id="2.7.7.65"/>
    </reaction>
</comment>
<name>A0A432YUT1_9GAMM</name>
<dbReference type="SMART" id="SM00267">
    <property type="entry name" value="GGDEF"/>
    <property type="match status" value="1"/>
</dbReference>
<dbReference type="FunFam" id="3.30.70.270:FF:000001">
    <property type="entry name" value="Diguanylate cyclase domain protein"/>
    <property type="match status" value="1"/>
</dbReference>
<organism evidence="8 9">
    <name type="scientific">Idiomarina ramblicola</name>
    <dbReference type="NCBI Taxonomy" id="263724"/>
    <lineage>
        <taxon>Bacteria</taxon>
        <taxon>Pseudomonadati</taxon>
        <taxon>Pseudomonadota</taxon>
        <taxon>Gammaproteobacteria</taxon>
        <taxon>Alteromonadales</taxon>
        <taxon>Idiomarinaceae</taxon>
        <taxon>Idiomarina</taxon>
    </lineage>
</organism>
<dbReference type="SUPFAM" id="SSF55073">
    <property type="entry name" value="Nucleotide cyclase"/>
    <property type="match status" value="1"/>
</dbReference>
<dbReference type="InterPro" id="IPR043128">
    <property type="entry name" value="Rev_trsase/Diguanyl_cyclase"/>
</dbReference>
<keyword evidence="4" id="KW-0175">Coiled coil</keyword>
<proteinExistence type="predicted"/>
<dbReference type="PANTHER" id="PTHR45138">
    <property type="entry name" value="REGULATORY COMPONENTS OF SENSORY TRANSDUCTION SYSTEM"/>
    <property type="match status" value="1"/>
</dbReference>
<dbReference type="OrthoDB" id="6191081at2"/>
<accession>A0A432YUT1</accession>
<dbReference type="InterPro" id="IPR050469">
    <property type="entry name" value="Diguanylate_Cyclase"/>
</dbReference>
<comment type="cofactor">
    <cofactor evidence="1">
        <name>Mg(2+)</name>
        <dbReference type="ChEBI" id="CHEBI:18420"/>
    </cofactor>
</comment>
<dbReference type="InterPro" id="IPR029787">
    <property type="entry name" value="Nucleotide_cyclase"/>
</dbReference>
<dbReference type="PROSITE" id="PS50887">
    <property type="entry name" value="GGDEF"/>
    <property type="match status" value="1"/>
</dbReference>
<keyword evidence="6" id="KW-0732">Signal</keyword>
<feature type="transmembrane region" description="Helical" evidence="5">
    <location>
        <begin position="447"/>
        <end position="467"/>
    </location>
</feature>
<dbReference type="PANTHER" id="PTHR45138:SF9">
    <property type="entry name" value="DIGUANYLATE CYCLASE DGCM-RELATED"/>
    <property type="match status" value="1"/>
</dbReference>
<dbReference type="SUPFAM" id="SSF48452">
    <property type="entry name" value="TPR-like"/>
    <property type="match status" value="1"/>
</dbReference>
<keyword evidence="5" id="KW-0472">Membrane</keyword>
<dbReference type="EC" id="2.7.7.65" evidence="2"/>
<evidence type="ECO:0000256" key="2">
    <source>
        <dbReference type="ARBA" id="ARBA00012528"/>
    </source>
</evidence>